<keyword evidence="2" id="KW-0472">Membrane</keyword>
<reference evidence="3" key="1">
    <citation type="submission" date="2015-04" db="EMBL/GenBank/DDBJ databases">
        <title>The genome sequence of the plant pathogenic Rhizarian Plasmodiophora brassicae reveals insights in its biotrophic life cycle and the origin of chitin synthesis.</title>
        <authorList>
            <person name="Schwelm A."/>
            <person name="Fogelqvist J."/>
            <person name="Knaust A."/>
            <person name="Julke S."/>
            <person name="Lilja T."/>
            <person name="Dhandapani V."/>
            <person name="Bonilla-Rosso G."/>
            <person name="Karlsson M."/>
            <person name="Shevchenko A."/>
            <person name="Choi S.R."/>
            <person name="Kim H.G."/>
            <person name="Park J.Y."/>
            <person name="Lim Y.P."/>
            <person name="Ludwig-Muller J."/>
            <person name="Dixelius C."/>
        </authorList>
    </citation>
    <scope>NUCLEOTIDE SEQUENCE</scope>
    <source>
        <tissue evidence="3">Potato root galls</tissue>
    </source>
</reference>
<feature type="compositionally biased region" description="Basic residues" evidence="1">
    <location>
        <begin position="33"/>
        <end position="55"/>
    </location>
</feature>
<dbReference type="Pfam" id="PF07382">
    <property type="entry name" value="HC2"/>
    <property type="match status" value="1"/>
</dbReference>
<feature type="non-terminal residue" evidence="3">
    <location>
        <position position="1"/>
    </location>
</feature>
<feature type="compositionally biased region" description="Basic residues" evidence="1">
    <location>
        <begin position="120"/>
        <end position="130"/>
    </location>
</feature>
<dbReference type="EMBL" id="HACM01011110">
    <property type="protein sequence ID" value="CRZ11552.1"/>
    <property type="molecule type" value="Transcribed_RNA"/>
</dbReference>
<keyword evidence="2" id="KW-1133">Transmembrane helix</keyword>
<feature type="compositionally biased region" description="Basic residues" evidence="1">
    <location>
        <begin position="8"/>
        <end position="24"/>
    </location>
</feature>
<accession>A0A0H5RD76</accession>
<evidence type="ECO:0000256" key="1">
    <source>
        <dbReference type="SAM" id="MobiDB-lite"/>
    </source>
</evidence>
<sequence>KISSTKKPTTKKPTSKKSTTKKSTTKNPTSKKTTAKKLTTKKLTTKKPSTKKPTTKKTTTTKKSSAKKPTTKISSTKKPTTKKASTKKLTTTKPTAKKLTTRKPTTNKSSTKTATSTKPIPRKSSTKKFTTKILPTKSTKVSTIAVRKFSTTDHTTGQTQTTNQQFHSTAQTTSHVSVTPMTSGRATSRRRTTHAVAELSVVVLRLALDYQQAQSNITEFQLSFASRLAPYLNINPDRISVVRVEQGSVIVSFVILPDGSSNISDLMDSLAQQIKDNSSALMADASLRVDGSYGMVVTKIMDCGDGVLTPSCPSRVTSIEPSPEVSSAPSALDPTIIIIISVCAAVFGLAIIAFAYYRFKRKGVVYFPQQQRPSWALLGHDGKPLYKHDSLLMF</sequence>
<dbReference type="GO" id="GO:0030261">
    <property type="term" value="P:chromosome condensation"/>
    <property type="evidence" value="ECO:0007669"/>
    <property type="project" value="InterPro"/>
</dbReference>
<feature type="transmembrane region" description="Helical" evidence="2">
    <location>
        <begin position="336"/>
        <end position="357"/>
    </location>
</feature>
<feature type="region of interest" description="Disordered" evidence="1">
    <location>
        <begin position="152"/>
        <end position="191"/>
    </location>
</feature>
<dbReference type="InterPro" id="IPR009970">
    <property type="entry name" value="HC2"/>
</dbReference>
<proteinExistence type="predicted"/>
<organism evidence="3">
    <name type="scientific">Spongospora subterranea</name>
    <dbReference type="NCBI Taxonomy" id="70186"/>
    <lineage>
        <taxon>Eukaryota</taxon>
        <taxon>Sar</taxon>
        <taxon>Rhizaria</taxon>
        <taxon>Endomyxa</taxon>
        <taxon>Phytomyxea</taxon>
        <taxon>Plasmodiophorida</taxon>
        <taxon>Plasmodiophoridae</taxon>
        <taxon>Spongospora</taxon>
    </lineage>
</organism>
<dbReference type="AlphaFoldDB" id="A0A0H5RD76"/>
<feature type="compositionally biased region" description="Low complexity" evidence="1">
    <location>
        <begin position="102"/>
        <end position="118"/>
    </location>
</feature>
<keyword evidence="2" id="KW-0812">Transmembrane</keyword>
<dbReference type="GO" id="GO:0030527">
    <property type="term" value="F:structural constituent of chromatin"/>
    <property type="evidence" value="ECO:0007669"/>
    <property type="project" value="InterPro"/>
</dbReference>
<dbReference type="GO" id="GO:0003677">
    <property type="term" value="F:DNA binding"/>
    <property type="evidence" value="ECO:0007669"/>
    <property type="project" value="InterPro"/>
</dbReference>
<name>A0A0H5RD76_9EUKA</name>
<evidence type="ECO:0000256" key="2">
    <source>
        <dbReference type="SAM" id="Phobius"/>
    </source>
</evidence>
<evidence type="ECO:0000313" key="3">
    <source>
        <dbReference type="EMBL" id="CRZ11552.1"/>
    </source>
</evidence>
<feature type="region of interest" description="Disordered" evidence="1">
    <location>
        <begin position="1"/>
        <end position="132"/>
    </location>
</feature>
<feature type="compositionally biased region" description="Low complexity" evidence="1">
    <location>
        <begin position="152"/>
        <end position="165"/>
    </location>
</feature>
<protein>
    <submittedName>
        <fullName evidence="3">Uncharacterized protein</fullName>
    </submittedName>
</protein>
<feature type="compositionally biased region" description="Polar residues" evidence="1">
    <location>
        <begin position="166"/>
        <end position="181"/>
    </location>
</feature>